<comment type="caution">
    <text evidence="6">The sequence shown here is derived from an EMBL/GenBank/DDBJ whole genome shotgun (WGS) entry which is preliminary data.</text>
</comment>
<dbReference type="EMBL" id="JAHWGI010000717">
    <property type="protein sequence ID" value="KAK3917326.1"/>
    <property type="molecule type" value="Genomic_DNA"/>
</dbReference>
<evidence type="ECO:0000256" key="3">
    <source>
        <dbReference type="SAM" id="MobiDB-lite"/>
    </source>
</evidence>
<evidence type="ECO:0000256" key="2">
    <source>
        <dbReference type="ARBA" id="ARBA00022723"/>
    </source>
</evidence>
<name>A0AAE1HAR3_9NEOP</name>
<dbReference type="PANTHER" id="PTHR23080:SF133">
    <property type="entry name" value="SI:CH211-262I1.5-RELATED"/>
    <property type="match status" value="1"/>
</dbReference>
<keyword evidence="7" id="KW-1185">Reference proteome</keyword>
<dbReference type="PANTHER" id="PTHR23080">
    <property type="entry name" value="THAP DOMAIN PROTEIN"/>
    <property type="match status" value="1"/>
</dbReference>
<reference evidence="6" key="1">
    <citation type="submission" date="2021-07" db="EMBL/GenBank/DDBJ databases">
        <authorList>
            <person name="Catto M.A."/>
            <person name="Jacobson A."/>
            <person name="Kennedy G."/>
            <person name="Labadie P."/>
            <person name="Hunt B.G."/>
            <person name="Srinivasan R."/>
        </authorList>
    </citation>
    <scope>NUCLEOTIDE SEQUENCE</scope>
    <source>
        <strain evidence="6">PL_HMW_Pooled</strain>
        <tissue evidence="6">Head</tissue>
    </source>
</reference>
<feature type="domain" description="Transposase Helix-turn-helix" evidence="5">
    <location>
        <begin position="216"/>
        <end position="265"/>
    </location>
</feature>
<evidence type="ECO:0000259" key="4">
    <source>
        <dbReference type="Pfam" id="PF13359"/>
    </source>
</evidence>
<sequence length="470" mass="53222">METRMKGLPFSRGKERRSSDIKVKRSLDYFDVGDIDDPQSLPSPVKETPLSKKMRLSFEINEETPVLLAEELDSNEVSGCFQFSPSTVSRVETSPATKASRVELPSPPSPQFTQAPPPSPVQNRGGEVKKLQADLEEARRIITVLYQKICIAEDVQAQLKSDLEAEKSRLLYKCISESDSKICQYTGLPNKETFKWLLNCFPQPLNYYHGNKSVICLCKENQLLLTLMKLRYGFTHSVLADWFKVSETTVTNVFRTWLNALHTVLFKTLMKTVPSRHKNRLSLPECFAPYRNCRMIIDCTEIRVEIPDSMRHKNLVHSSYKGYSTAKSLVGVAPNGTITYVSDLYPGSNSDKTIVGECGLLNIFEPGDLILADKGFLIHDMLPPGVSLNIPPFKRTAQFTAAQVRATSTIARARIHVERANARIKEYQILECIPVNMFHYSTELFQTCCALTNLKTPLINEVEDEMRLWK</sequence>
<evidence type="ECO:0000259" key="5">
    <source>
        <dbReference type="Pfam" id="PF13613"/>
    </source>
</evidence>
<evidence type="ECO:0000313" key="7">
    <source>
        <dbReference type="Proteomes" id="UP001219518"/>
    </source>
</evidence>
<keyword evidence="2" id="KW-0479">Metal-binding</keyword>
<feature type="region of interest" description="Disordered" evidence="3">
    <location>
        <begin position="92"/>
        <end position="127"/>
    </location>
</feature>
<organism evidence="6 7">
    <name type="scientific">Frankliniella fusca</name>
    <dbReference type="NCBI Taxonomy" id="407009"/>
    <lineage>
        <taxon>Eukaryota</taxon>
        <taxon>Metazoa</taxon>
        <taxon>Ecdysozoa</taxon>
        <taxon>Arthropoda</taxon>
        <taxon>Hexapoda</taxon>
        <taxon>Insecta</taxon>
        <taxon>Pterygota</taxon>
        <taxon>Neoptera</taxon>
        <taxon>Paraneoptera</taxon>
        <taxon>Thysanoptera</taxon>
        <taxon>Terebrantia</taxon>
        <taxon>Thripoidea</taxon>
        <taxon>Thripidae</taxon>
        <taxon>Frankliniella</taxon>
    </lineage>
</organism>
<protein>
    <submittedName>
        <fullName evidence="6">Nuclease</fullName>
    </submittedName>
</protein>
<accession>A0AAE1HAR3</accession>
<evidence type="ECO:0000256" key="1">
    <source>
        <dbReference type="ARBA" id="ARBA00001968"/>
    </source>
</evidence>
<evidence type="ECO:0000313" key="6">
    <source>
        <dbReference type="EMBL" id="KAK3917326.1"/>
    </source>
</evidence>
<gene>
    <name evidence="6" type="ORF">KUF71_006869</name>
</gene>
<feature type="domain" description="DDE Tnp4" evidence="4">
    <location>
        <begin position="297"/>
        <end position="453"/>
    </location>
</feature>
<comment type="cofactor">
    <cofactor evidence="1">
        <name>a divalent metal cation</name>
        <dbReference type="ChEBI" id="CHEBI:60240"/>
    </cofactor>
</comment>
<dbReference type="InterPro" id="IPR027806">
    <property type="entry name" value="HARBI1_dom"/>
</dbReference>
<proteinExistence type="predicted"/>
<dbReference type="Proteomes" id="UP001219518">
    <property type="component" value="Unassembled WGS sequence"/>
</dbReference>
<dbReference type="Pfam" id="PF13359">
    <property type="entry name" value="DDE_Tnp_4"/>
    <property type="match status" value="1"/>
</dbReference>
<dbReference type="Pfam" id="PF13613">
    <property type="entry name" value="HTH_Tnp_4"/>
    <property type="match status" value="1"/>
</dbReference>
<reference evidence="6" key="2">
    <citation type="journal article" date="2023" name="BMC Genomics">
        <title>Pest status, molecular evolution, and epigenetic factors derived from the genome assembly of Frankliniella fusca, a thysanopteran phytovirus vector.</title>
        <authorList>
            <person name="Catto M.A."/>
            <person name="Labadie P.E."/>
            <person name="Jacobson A.L."/>
            <person name="Kennedy G.G."/>
            <person name="Srinivasan R."/>
            <person name="Hunt B.G."/>
        </authorList>
    </citation>
    <scope>NUCLEOTIDE SEQUENCE</scope>
    <source>
        <strain evidence="6">PL_HMW_Pooled</strain>
    </source>
</reference>
<dbReference type="GO" id="GO:0046872">
    <property type="term" value="F:metal ion binding"/>
    <property type="evidence" value="ECO:0007669"/>
    <property type="project" value="UniProtKB-KW"/>
</dbReference>
<feature type="compositionally biased region" description="Pro residues" evidence="3">
    <location>
        <begin position="105"/>
        <end position="120"/>
    </location>
</feature>
<dbReference type="AlphaFoldDB" id="A0AAE1HAR3"/>
<dbReference type="InterPro" id="IPR027805">
    <property type="entry name" value="Transposase_HTH_dom"/>
</dbReference>